<sequence>MRYYILFVLVFFVACKPEGSDTKQSSADIPNFRWLIGDWQRINDEEGKITYEKWLPTHAGIYLGHGYTLAQNDTVFQERLALKPVGKSDRANFKNWALEVTGVNEEPTVFRLQDYTDSSFTVVNLKNEFPTHIKYYIQQDTLKAIVRNAEWSIDFAFVKN</sequence>
<proteinExistence type="predicted"/>
<gene>
    <name evidence="2" type="ORF">BST86_11945</name>
</gene>
<comment type="caution">
    <text evidence="2">The sequence shown here is derived from an EMBL/GenBank/DDBJ whole genome shotgun (WGS) entry which is preliminary data.</text>
</comment>
<dbReference type="InterPro" id="IPR046232">
    <property type="entry name" value="DUF6265"/>
</dbReference>
<dbReference type="OrthoDB" id="5382295at2"/>
<dbReference type="RefSeq" id="WP_105983455.1">
    <property type="nucleotide sequence ID" value="NZ_MQUC01000003.1"/>
</dbReference>
<organism evidence="2 3">
    <name type="scientific">Nonlabens agnitus</name>
    <dbReference type="NCBI Taxonomy" id="870484"/>
    <lineage>
        <taxon>Bacteria</taxon>
        <taxon>Pseudomonadati</taxon>
        <taxon>Bacteroidota</taxon>
        <taxon>Flavobacteriia</taxon>
        <taxon>Flavobacteriales</taxon>
        <taxon>Flavobacteriaceae</taxon>
        <taxon>Nonlabens</taxon>
    </lineage>
</organism>
<dbReference type="EMBL" id="MQUC01000003">
    <property type="protein sequence ID" value="PRP67754.1"/>
    <property type="molecule type" value="Genomic_DNA"/>
</dbReference>
<keyword evidence="3" id="KW-1185">Reference proteome</keyword>
<evidence type="ECO:0000313" key="2">
    <source>
        <dbReference type="EMBL" id="PRP67754.1"/>
    </source>
</evidence>
<feature type="domain" description="DUF6265" evidence="1">
    <location>
        <begin position="34"/>
        <end position="147"/>
    </location>
</feature>
<dbReference type="Pfam" id="PF19780">
    <property type="entry name" value="DUF6265"/>
    <property type="match status" value="1"/>
</dbReference>
<protein>
    <recommendedName>
        <fullName evidence="1">DUF6265 domain-containing protein</fullName>
    </recommendedName>
</protein>
<name>A0A2S9WWC4_9FLAO</name>
<evidence type="ECO:0000259" key="1">
    <source>
        <dbReference type="Pfam" id="PF19780"/>
    </source>
</evidence>
<accession>A0A2S9WWC4</accession>
<dbReference type="Proteomes" id="UP000239532">
    <property type="component" value="Unassembled WGS sequence"/>
</dbReference>
<reference evidence="2 3" key="1">
    <citation type="submission" date="2016-11" db="EMBL/GenBank/DDBJ databases">
        <title>Trade-off between light-utilization and light-protection in marine flavobacteria.</title>
        <authorList>
            <person name="Kumagai Y."/>
        </authorList>
    </citation>
    <scope>NUCLEOTIDE SEQUENCE [LARGE SCALE GENOMIC DNA]</scope>
    <source>
        <strain evidence="2 3">JCM 17109</strain>
    </source>
</reference>
<dbReference type="AlphaFoldDB" id="A0A2S9WWC4"/>
<evidence type="ECO:0000313" key="3">
    <source>
        <dbReference type="Proteomes" id="UP000239532"/>
    </source>
</evidence>
<dbReference type="PROSITE" id="PS51257">
    <property type="entry name" value="PROKAR_LIPOPROTEIN"/>
    <property type="match status" value="1"/>
</dbReference>